<dbReference type="EMBL" id="CAXKWB010004239">
    <property type="protein sequence ID" value="CAL4072892.1"/>
    <property type="molecule type" value="Genomic_DNA"/>
</dbReference>
<proteinExistence type="predicted"/>
<gene>
    <name evidence="1" type="ORF">MNOR_LOCUS8957</name>
</gene>
<evidence type="ECO:0000313" key="1">
    <source>
        <dbReference type="EMBL" id="CAL4072892.1"/>
    </source>
</evidence>
<reference evidence="1 2" key="1">
    <citation type="submission" date="2024-05" db="EMBL/GenBank/DDBJ databases">
        <authorList>
            <person name="Wallberg A."/>
        </authorList>
    </citation>
    <scope>NUCLEOTIDE SEQUENCE [LARGE SCALE GENOMIC DNA]</scope>
</reference>
<keyword evidence="2" id="KW-1185">Reference proteome</keyword>
<feature type="non-terminal residue" evidence="1">
    <location>
        <position position="205"/>
    </location>
</feature>
<dbReference type="AlphaFoldDB" id="A0AAV2Q723"/>
<accession>A0AAV2Q723</accession>
<protein>
    <submittedName>
        <fullName evidence="1">Uncharacterized protein</fullName>
    </submittedName>
</protein>
<dbReference type="Pfam" id="PF02958">
    <property type="entry name" value="EcKL"/>
    <property type="match status" value="1"/>
</dbReference>
<name>A0AAV2Q723_MEGNR</name>
<dbReference type="PANTHER" id="PTHR11012">
    <property type="entry name" value="PROTEIN KINASE-LIKE DOMAIN-CONTAINING"/>
    <property type="match status" value="1"/>
</dbReference>
<comment type="caution">
    <text evidence="1">The sequence shown here is derived from an EMBL/GenBank/DDBJ whole genome shotgun (WGS) entry which is preliminary data.</text>
</comment>
<dbReference type="InterPro" id="IPR004119">
    <property type="entry name" value="EcKL"/>
</dbReference>
<sequence length="205" mass="23778">DINKEWVEFMLSDYENRQNPGTKVTVNTFEVGDATQKGDGFAGEHIKLLVNATIQNDAVEEQSALIIDKEYNLFIKLNNPHPFMQQMMKHNKSDLNELRVYSDLMEDFRKFQASRTNENVCMNTPNFVYGKWTNKQFVLVMENMKSLGYGQNPKENSLNLHQAKLGLEQFARLHAVSYAFDKEHNLLNKYPSYDLEALRKLFTVG</sequence>
<feature type="non-terminal residue" evidence="1">
    <location>
        <position position="1"/>
    </location>
</feature>
<dbReference type="PANTHER" id="PTHR11012:SF30">
    <property type="entry name" value="PROTEIN KINASE-LIKE DOMAIN-CONTAINING"/>
    <property type="match status" value="1"/>
</dbReference>
<dbReference type="Proteomes" id="UP001497623">
    <property type="component" value="Unassembled WGS sequence"/>
</dbReference>
<evidence type="ECO:0000313" key="2">
    <source>
        <dbReference type="Proteomes" id="UP001497623"/>
    </source>
</evidence>
<organism evidence="1 2">
    <name type="scientific">Meganyctiphanes norvegica</name>
    <name type="common">Northern krill</name>
    <name type="synonym">Thysanopoda norvegica</name>
    <dbReference type="NCBI Taxonomy" id="48144"/>
    <lineage>
        <taxon>Eukaryota</taxon>
        <taxon>Metazoa</taxon>
        <taxon>Ecdysozoa</taxon>
        <taxon>Arthropoda</taxon>
        <taxon>Crustacea</taxon>
        <taxon>Multicrustacea</taxon>
        <taxon>Malacostraca</taxon>
        <taxon>Eumalacostraca</taxon>
        <taxon>Eucarida</taxon>
        <taxon>Euphausiacea</taxon>
        <taxon>Euphausiidae</taxon>
        <taxon>Meganyctiphanes</taxon>
    </lineage>
</organism>